<gene>
    <name evidence="1" type="ORF">METZ01_LOCUS55944</name>
</gene>
<proteinExistence type="predicted"/>
<dbReference type="EMBL" id="UINC01003072">
    <property type="protein sequence ID" value="SVA03090.1"/>
    <property type="molecule type" value="Genomic_DNA"/>
</dbReference>
<protein>
    <submittedName>
        <fullName evidence="1">Uncharacterized protein</fullName>
    </submittedName>
</protein>
<accession>A0A381SG80</accession>
<evidence type="ECO:0000313" key="1">
    <source>
        <dbReference type="EMBL" id="SVA03090.1"/>
    </source>
</evidence>
<dbReference type="AlphaFoldDB" id="A0A381SG80"/>
<sequence>MVSKRFFDGGRYTFPTILKLRDLSYIFRYSGIDDEIVAEIRQKLKAQ</sequence>
<name>A0A381SG80_9ZZZZ</name>
<organism evidence="1">
    <name type="scientific">marine metagenome</name>
    <dbReference type="NCBI Taxonomy" id="408172"/>
    <lineage>
        <taxon>unclassified sequences</taxon>
        <taxon>metagenomes</taxon>
        <taxon>ecological metagenomes</taxon>
    </lineage>
</organism>
<reference evidence="1" key="1">
    <citation type="submission" date="2018-05" db="EMBL/GenBank/DDBJ databases">
        <authorList>
            <person name="Lanie J.A."/>
            <person name="Ng W.-L."/>
            <person name="Kazmierczak K.M."/>
            <person name="Andrzejewski T.M."/>
            <person name="Davidsen T.M."/>
            <person name="Wayne K.J."/>
            <person name="Tettelin H."/>
            <person name="Glass J.I."/>
            <person name="Rusch D."/>
            <person name="Podicherti R."/>
            <person name="Tsui H.-C.T."/>
            <person name="Winkler M.E."/>
        </authorList>
    </citation>
    <scope>NUCLEOTIDE SEQUENCE</scope>
</reference>